<feature type="compositionally biased region" description="Acidic residues" evidence="1">
    <location>
        <begin position="27"/>
        <end position="61"/>
    </location>
</feature>
<dbReference type="RefSeq" id="WP_193910182.1">
    <property type="nucleotide sequence ID" value="NZ_JADEXG010000053.1"/>
</dbReference>
<sequence length="61" mass="6439">MQLRMKPVSLFLALGVAATVVACGPEEPAETEVETPETEEVTPEEPLEEEPLEEGGEGGEG</sequence>
<feature type="region of interest" description="Disordered" evidence="1">
    <location>
        <begin position="25"/>
        <end position="61"/>
    </location>
</feature>
<feature type="chain" id="PRO_5035160125" evidence="2">
    <location>
        <begin position="23"/>
        <end position="61"/>
    </location>
</feature>
<evidence type="ECO:0000313" key="4">
    <source>
        <dbReference type="Proteomes" id="UP000636505"/>
    </source>
</evidence>
<reference evidence="3" key="1">
    <citation type="submission" date="2020-10" db="EMBL/GenBank/DDBJ databases">
        <authorList>
            <person name="Castelo-Branco R."/>
            <person name="Eusebio N."/>
            <person name="Adriana R."/>
            <person name="Vieira A."/>
            <person name="Brugerolle De Fraissinette N."/>
            <person name="Rezende De Castro R."/>
            <person name="Schneider M.P."/>
            <person name="Vasconcelos V."/>
            <person name="Leao P.N."/>
        </authorList>
    </citation>
    <scope>NUCLEOTIDE SEQUENCE</scope>
    <source>
        <strain evidence="3">LEGE 07310</strain>
    </source>
</reference>
<evidence type="ECO:0000313" key="3">
    <source>
        <dbReference type="EMBL" id="MBE9079331.1"/>
    </source>
</evidence>
<proteinExistence type="predicted"/>
<accession>A0A8J7AHQ6</accession>
<keyword evidence="2" id="KW-0732">Signal</keyword>
<evidence type="ECO:0000256" key="1">
    <source>
        <dbReference type="SAM" id="MobiDB-lite"/>
    </source>
</evidence>
<comment type="caution">
    <text evidence="3">The sequence shown here is derived from an EMBL/GenBank/DDBJ whole genome shotgun (WGS) entry which is preliminary data.</text>
</comment>
<dbReference type="AlphaFoldDB" id="A0A8J7AHQ6"/>
<evidence type="ECO:0000256" key="2">
    <source>
        <dbReference type="SAM" id="SignalP"/>
    </source>
</evidence>
<feature type="signal peptide" evidence="2">
    <location>
        <begin position="1"/>
        <end position="22"/>
    </location>
</feature>
<dbReference type="Proteomes" id="UP000636505">
    <property type="component" value="Unassembled WGS sequence"/>
</dbReference>
<dbReference type="EMBL" id="JADEXG010000053">
    <property type="protein sequence ID" value="MBE9079331.1"/>
    <property type="molecule type" value="Genomic_DNA"/>
</dbReference>
<organism evidence="3 4">
    <name type="scientific">Vasconcelosia minhoensis LEGE 07310</name>
    <dbReference type="NCBI Taxonomy" id="915328"/>
    <lineage>
        <taxon>Bacteria</taxon>
        <taxon>Bacillati</taxon>
        <taxon>Cyanobacteriota</taxon>
        <taxon>Cyanophyceae</taxon>
        <taxon>Nodosilineales</taxon>
        <taxon>Cymatolegaceae</taxon>
        <taxon>Vasconcelosia</taxon>
        <taxon>Vasconcelosia minhoensis</taxon>
    </lineage>
</organism>
<protein>
    <submittedName>
        <fullName evidence="3">Uncharacterized protein</fullName>
    </submittedName>
</protein>
<dbReference type="PROSITE" id="PS51257">
    <property type="entry name" value="PROKAR_LIPOPROTEIN"/>
    <property type="match status" value="1"/>
</dbReference>
<name>A0A8J7AHQ6_9CYAN</name>
<gene>
    <name evidence="3" type="ORF">IQ241_18860</name>
</gene>
<keyword evidence="4" id="KW-1185">Reference proteome</keyword>